<accession>A0A8I5NB08</accession>
<reference evidence="1 2" key="1">
    <citation type="submission" date="2012-03" db="EMBL/GenBank/DDBJ databases">
        <title>Whole Genome Assembly of Papio anubis.</title>
        <authorList>
            <person name="Liu Y.L."/>
            <person name="Abraham K.A."/>
            <person name="Akbar H.A."/>
            <person name="Ali S.A."/>
            <person name="Anosike U.A."/>
            <person name="Aqrawi P.A."/>
            <person name="Arias F.A."/>
            <person name="Attaway T.A."/>
            <person name="Awwad R.A."/>
            <person name="Babu C.B."/>
            <person name="Bandaranaike D.B."/>
            <person name="Battles P.B."/>
            <person name="Bell A.B."/>
            <person name="Beltran B.B."/>
            <person name="Berhane-Mersha D.B."/>
            <person name="Bess C.B."/>
            <person name="Bickham C.B."/>
            <person name="Bolden T.B."/>
            <person name="Carter K.C."/>
            <person name="Chau D.C."/>
            <person name="Chavez A.C."/>
            <person name="Clerc-Blankenburg K.C."/>
            <person name="Coyle M.C."/>
            <person name="Dao M.D."/>
            <person name="Davila M.L.D."/>
            <person name="Davy-Carroll L.D."/>
            <person name="Denson S.D."/>
            <person name="Dinh H.D."/>
            <person name="Fernandez S.F."/>
            <person name="Fernando P.F."/>
            <person name="Forbes L.F."/>
            <person name="Francis C.F."/>
            <person name="Francisco L.F."/>
            <person name="Fu Q.F."/>
            <person name="Garcia-Iii R.G."/>
            <person name="Garrett T.G."/>
            <person name="Gross S.G."/>
            <person name="Gubbala S.G."/>
            <person name="Hirani K.H."/>
            <person name="Hogues M.H."/>
            <person name="Hollins B.H."/>
            <person name="Jackson L.J."/>
            <person name="Javaid M.J."/>
            <person name="Jhangiani S.J."/>
            <person name="Johnson A.J."/>
            <person name="Johnson B.J."/>
            <person name="Jones J.J."/>
            <person name="Joshi V.J."/>
            <person name="Kalu J.K."/>
            <person name="Khan N.K."/>
            <person name="Korchina V.K."/>
            <person name="Kovar C.K."/>
            <person name="Lago L.L."/>
            <person name="Lara F.L."/>
            <person name="Le T.-K.L."/>
            <person name="Lee S.L."/>
            <person name="Legall-Iii F.L."/>
            <person name="Lemon S.L."/>
            <person name="Liu J.L."/>
            <person name="Liu Y.-S.L."/>
            <person name="Liyanage D.L."/>
            <person name="Lopez J.L."/>
            <person name="Lorensuhewa L.L."/>
            <person name="Mata R.M."/>
            <person name="Mathew T.M."/>
            <person name="Mercado C.M."/>
            <person name="Mercado I.M."/>
            <person name="Morales K.M."/>
            <person name="Morgan M.M."/>
            <person name="Munidasa M.M."/>
            <person name="Ngo D.N."/>
            <person name="Nguyen L.N."/>
            <person name="Nguyen T.N."/>
            <person name="Nguyen N.N."/>
            <person name="Obregon M.O."/>
            <person name="Okwuonu G.O."/>
            <person name="Ongeri F.O."/>
            <person name="Onwere C.O."/>
            <person name="Osifeso I.O."/>
            <person name="Parra A.P."/>
            <person name="Patil S.P."/>
            <person name="Perez A.P."/>
            <person name="Perez Y.P."/>
            <person name="Pham C.P."/>
            <person name="Pu L.-L.P."/>
            <person name="Puazo M.P."/>
            <person name="Quiroz J.Q."/>
            <person name="Rouhana J.R."/>
            <person name="Ruiz M.R."/>
            <person name="Ruiz S.-J.R."/>
            <person name="Saada N.S."/>
            <person name="Santibanez J.S."/>
            <person name="Scheel M.S."/>
            <person name="Schneider B.S."/>
            <person name="Simmons D.S."/>
            <person name="Sisson I.S."/>
            <person name="Tang L.-Y.T."/>
            <person name="Thornton R.T."/>
            <person name="Tisius J.T."/>
            <person name="Toledanes G.T."/>
            <person name="Trejos Z.T."/>
            <person name="Usmani K.U."/>
            <person name="Varghese R.V."/>
            <person name="Vattathil S.V."/>
            <person name="Vee V.V."/>
            <person name="Walker D.W."/>
            <person name="Weissenberger G.W."/>
            <person name="White C.W."/>
            <person name="Williams A.W."/>
            <person name="Woodworth J.W."/>
            <person name="Wright R.W."/>
            <person name="Zhu Y.Z."/>
            <person name="Han Y.H."/>
            <person name="Newsham I.N."/>
            <person name="Nazareth L.N."/>
            <person name="Worley K.W."/>
            <person name="Muzny D.M."/>
            <person name="Rogers J.R."/>
            <person name="Gibbs R.G."/>
        </authorList>
    </citation>
    <scope>NUCLEOTIDE SEQUENCE [LARGE SCALE GENOMIC DNA]</scope>
</reference>
<dbReference type="Ensembl" id="ENSPANT00000076022.1">
    <property type="protein sequence ID" value="ENSPANP00000050443.1"/>
    <property type="gene ID" value="ENSPANG00000047198.1"/>
</dbReference>
<dbReference type="AlphaFoldDB" id="A0A8I5NB08"/>
<reference evidence="1" key="3">
    <citation type="submission" date="2025-09" db="UniProtKB">
        <authorList>
            <consortium name="Ensembl"/>
        </authorList>
    </citation>
    <scope>IDENTIFICATION</scope>
</reference>
<organism evidence="1 2">
    <name type="scientific">Papio anubis</name>
    <name type="common">Olive baboon</name>
    <dbReference type="NCBI Taxonomy" id="9555"/>
    <lineage>
        <taxon>Eukaryota</taxon>
        <taxon>Metazoa</taxon>
        <taxon>Chordata</taxon>
        <taxon>Craniata</taxon>
        <taxon>Vertebrata</taxon>
        <taxon>Euteleostomi</taxon>
        <taxon>Mammalia</taxon>
        <taxon>Eutheria</taxon>
        <taxon>Euarchontoglires</taxon>
        <taxon>Primates</taxon>
        <taxon>Haplorrhini</taxon>
        <taxon>Catarrhini</taxon>
        <taxon>Cercopithecidae</taxon>
        <taxon>Cercopithecinae</taxon>
        <taxon>Papio</taxon>
    </lineage>
</organism>
<evidence type="ECO:0000313" key="1">
    <source>
        <dbReference type="Ensembl" id="ENSPANP00000050443.1"/>
    </source>
</evidence>
<dbReference type="Proteomes" id="UP000028761">
    <property type="component" value="Chromosome 1"/>
</dbReference>
<name>A0A8I5NB08_PAPAN</name>
<proteinExistence type="predicted"/>
<reference evidence="1" key="2">
    <citation type="submission" date="2025-08" db="UniProtKB">
        <authorList>
            <consortium name="Ensembl"/>
        </authorList>
    </citation>
    <scope>IDENTIFICATION</scope>
</reference>
<evidence type="ECO:0000313" key="2">
    <source>
        <dbReference type="Proteomes" id="UP000028761"/>
    </source>
</evidence>
<keyword evidence="2" id="KW-1185">Reference proteome</keyword>
<sequence>MFGTISETLNKTIGPILSATTGAGNASKKQRQVMTLQEYVELLDKFCGLRSAASVACHFKISESSIRAIVKKGNEICEALTAAMPAATQCGASLQRSFGVQLAAMQ</sequence>
<protein>
    <submittedName>
        <fullName evidence="1">Uncharacterized protein</fullName>
    </submittedName>
</protein>